<keyword evidence="8 11" id="KW-0413">Isomerase</keyword>
<dbReference type="HOGENOM" id="CLU_033058_3_2_0"/>
<comment type="domain">
    <text evidence="11">Consists of 3 domains; the N-terminus binds the ribosome, the middle domain has PPIase activity, while the C-terminus has intrinsic chaperone activity on its own.</text>
</comment>
<dbReference type="GO" id="GO:0015031">
    <property type="term" value="P:protein transport"/>
    <property type="evidence" value="ECO:0007669"/>
    <property type="project" value="UniProtKB-UniRule"/>
</dbReference>
<dbReference type="InterPro" id="IPR008881">
    <property type="entry name" value="Trigger_fac_ribosome-bd_bac"/>
</dbReference>
<evidence type="ECO:0000256" key="5">
    <source>
        <dbReference type="ARBA" id="ARBA00022618"/>
    </source>
</evidence>
<evidence type="ECO:0000256" key="10">
    <source>
        <dbReference type="ARBA" id="ARBA00029986"/>
    </source>
</evidence>
<dbReference type="STRING" id="526218.Sterm_2313"/>
<organism evidence="15 16">
    <name type="scientific">Sebaldella termitidis (strain ATCC 33386 / NCTC 11300)</name>
    <dbReference type="NCBI Taxonomy" id="526218"/>
    <lineage>
        <taxon>Bacteria</taxon>
        <taxon>Fusobacteriati</taxon>
        <taxon>Fusobacteriota</taxon>
        <taxon>Fusobacteriia</taxon>
        <taxon>Fusobacteriales</taxon>
        <taxon>Leptotrichiaceae</taxon>
        <taxon>Sebaldella</taxon>
    </lineage>
</organism>
<dbReference type="GO" id="GO:0051301">
    <property type="term" value="P:cell division"/>
    <property type="evidence" value="ECO:0007669"/>
    <property type="project" value="UniProtKB-KW"/>
</dbReference>
<dbReference type="PANTHER" id="PTHR30560">
    <property type="entry name" value="TRIGGER FACTOR CHAPERONE AND PEPTIDYL-PROLYL CIS/TRANS ISOMERASE"/>
    <property type="match status" value="1"/>
</dbReference>
<dbReference type="InterPro" id="IPR046357">
    <property type="entry name" value="PPIase_dom_sf"/>
</dbReference>
<dbReference type="Pfam" id="PF00254">
    <property type="entry name" value="FKBP_C"/>
    <property type="match status" value="1"/>
</dbReference>
<reference evidence="16" key="1">
    <citation type="submission" date="2009-09" db="EMBL/GenBank/DDBJ databases">
        <title>The complete chromosome of Sebaldella termitidis ATCC 33386.</title>
        <authorList>
            <consortium name="US DOE Joint Genome Institute (JGI-PGF)"/>
            <person name="Lucas S."/>
            <person name="Copeland A."/>
            <person name="Lapidus A."/>
            <person name="Glavina del Rio T."/>
            <person name="Dalin E."/>
            <person name="Tice H."/>
            <person name="Bruce D."/>
            <person name="Goodwin L."/>
            <person name="Pitluck S."/>
            <person name="Kyrpides N."/>
            <person name="Mavromatis K."/>
            <person name="Ivanova N."/>
            <person name="Mikhailova N."/>
            <person name="Sims D."/>
            <person name="Meincke L."/>
            <person name="Brettin T."/>
            <person name="Detter J.C."/>
            <person name="Han C."/>
            <person name="Larimer F."/>
            <person name="Land M."/>
            <person name="Hauser L."/>
            <person name="Markowitz V."/>
            <person name="Cheng J.F."/>
            <person name="Hugenholtz P."/>
            <person name="Woyke T."/>
            <person name="Wu D."/>
            <person name="Eisen J.A."/>
        </authorList>
    </citation>
    <scope>NUCLEOTIDE SEQUENCE [LARGE SCALE GENOMIC DNA]</scope>
    <source>
        <strain evidence="16">ATCC 33386 / NCTC 11300</strain>
    </source>
</reference>
<dbReference type="eggNOG" id="COG0544">
    <property type="taxonomic scope" value="Bacteria"/>
</dbReference>
<dbReference type="HAMAP" id="MF_00303">
    <property type="entry name" value="Trigger_factor_Tig"/>
    <property type="match status" value="1"/>
</dbReference>
<evidence type="ECO:0000256" key="12">
    <source>
        <dbReference type="PROSITE-ProRule" id="PRU00277"/>
    </source>
</evidence>
<protein>
    <recommendedName>
        <fullName evidence="4 11">Trigger factor</fullName>
        <shortName evidence="11">TF</shortName>
        <ecNumber evidence="3 11">5.2.1.8</ecNumber>
    </recommendedName>
    <alternativeName>
        <fullName evidence="10 11">PPIase</fullName>
    </alternativeName>
</protein>
<dbReference type="Gene3D" id="3.30.70.1050">
    <property type="entry name" value="Trigger factor ribosome-binding domain"/>
    <property type="match status" value="1"/>
</dbReference>
<evidence type="ECO:0000313" key="16">
    <source>
        <dbReference type="Proteomes" id="UP000000845"/>
    </source>
</evidence>
<dbReference type="PIRSF" id="PIRSF003095">
    <property type="entry name" value="Trigger_factor"/>
    <property type="match status" value="1"/>
</dbReference>
<dbReference type="KEGG" id="str:Sterm_2313"/>
<dbReference type="Proteomes" id="UP000000845">
    <property type="component" value="Chromosome"/>
</dbReference>
<keyword evidence="11" id="KW-0963">Cytoplasm</keyword>
<feature type="domain" description="PPIase FKBP-type" evidence="14">
    <location>
        <begin position="161"/>
        <end position="221"/>
    </location>
</feature>
<evidence type="ECO:0000256" key="1">
    <source>
        <dbReference type="ARBA" id="ARBA00000971"/>
    </source>
</evidence>
<keyword evidence="16" id="KW-1185">Reference proteome</keyword>
<evidence type="ECO:0000256" key="3">
    <source>
        <dbReference type="ARBA" id="ARBA00013194"/>
    </source>
</evidence>
<dbReference type="PROSITE" id="PS50059">
    <property type="entry name" value="FKBP_PPIASE"/>
    <property type="match status" value="1"/>
</dbReference>
<dbReference type="GO" id="GO:0043335">
    <property type="term" value="P:protein unfolding"/>
    <property type="evidence" value="ECO:0007669"/>
    <property type="project" value="TreeGrafter"/>
</dbReference>
<dbReference type="EMBL" id="CP001739">
    <property type="protein sequence ID" value="ACZ09167.1"/>
    <property type="molecule type" value="Genomic_DNA"/>
</dbReference>
<dbReference type="InterPro" id="IPR001179">
    <property type="entry name" value="PPIase_FKBP_dom"/>
</dbReference>
<dbReference type="SUPFAM" id="SSF54534">
    <property type="entry name" value="FKBP-like"/>
    <property type="match status" value="1"/>
</dbReference>
<dbReference type="SUPFAM" id="SSF102735">
    <property type="entry name" value="Trigger factor ribosome-binding domain"/>
    <property type="match status" value="1"/>
</dbReference>
<evidence type="ECO:0000256" key="9">
    <source>
        <dbReference type="ARBA" id="ARBA00023306"/>
    </source>
</evidence>
<evidence type="ECO:0000256" key="13">
    <source>
        <dbReference type="RuleBase" id="RU003914"/>
    </source>
</evidence>
<evidence type="ECO:0000259" key="14">
    <source>
        <dbReference type="PROSITE" id="PS50059"/>
    </source>
</evidence>
<dbReference type="AlphaFoldDB" id="D1AL24"/>
<accession>D1AL24</accession>
<evidence type="ECO:0000256" key="4">
    <source>
        <dbReference type="ARBA" id="ARBA00016902"/>
    </source>
</evidence>
<dbReference type="Pfam" id="PF05698">
    <property type="entry name" value="Trigger_C"/>
    <property type="match status" value="1"/>
</dbReference>
<evidence type="ECO:0000256" key="7">
    <source>
        <dbReference type="ARBA" id="ARBA00023186"/>
    </source>
</evidence>
<keyword evidence="7 11" id="KW-0143">Chaperone</keyword>
<keyword evidence="6 11" id="KW-0697">Rotamase</keyword>
<dbReference type="InterPro" id="IPR005215">
    <property type="entry name" value="Trig_fac"/>
</dbReference>
<dbReference type="SUPFAM" id="SSF109998">
    <property type="entry name" value="Triger factor/SurA peptide-binding domain-like"/>
    <property type="match status" value="1"/>
</dbReference>
<dbReference type="Gene3D" id="1.10.3120.10">
    <property type="entry name" value="Trigger factor, C-terminal domain"/>
    <property type="match status" value="1"/>
</dbReference>
<comment type="function">
    <text evidence="11">Involved in protein export. Acts as a chaperone by maintaining the newly synthesized protein in an open conformation. Functions as a peptidyl-prolyl cis-trans isomerase.</text>
</comment>
<dbReference type="InterPro" id="IPR037041">
    <property type="entry name" value="Trigger_fac_C_sf"/>
</dbReference>
<dbReference type="PANTHER" id="PTHR30560:SF3">
    <property type="entry name" value="TRIGGER FACTOR-LIKE PROTEIN TIG, CHLOROPLASTIC"/>
    <property type="match status" value="1"/>
</dbReference>
<dbReference type="GO" id="GO:0044183">
    <property type="term" value="F:protein folding chaperone"/>
    <property type="evidence" value="ECO:0007669"/>
    <property type="project" value="TreeGrafter"/>
</dbReference>
<dbReference type="FunFam" id="3.10.50.40:FF:000001">
    <property type="entry name" value="Trigger factor"/>
    <property type="match status" value="1"/>
</dbReference>
<evidence type="ECO:0000256" key="2">
    <source>
        <dbReference type="ARBA" id="ARBA00005464"/>
    </source>
</evidence>
<evidence type="ECO:0000256" key="11">
    <source>
        <dbReference type="HAMAP-Rule" id="MF_00303"/>
    </source>
</evidence>
<evidence type="ECO:0000313" key="15">
    <source>
        <dbReference type="EMBL" id="ACZ09167.1"/>
    </source>
</evidence>
<dbReference type="GO" id="GO:0003755">
    <property type="term" value="F:peptidyl-prolyl cis-trans isomerase activity"/>
    <property type="evidence" value="ECO:0007669"/>
    <property type="project" value="UniProtKB-UniRule"/>
</dbReference>
<keyword evidence="5 11" id="KW-0132">Cell division</keyword>
<dbReference type="InterPro" id="IPR008880">
    <property type="entry name" value="Trigger_fac_C"/>
</dbReference>
<dbReference type="NCBIfam" id="TIGR00115">
    <property type="entry name" value="tig"/>
    <property type="match status" value="1"/>
</dbReference>
<evidence type="ECO:0000256" key="8">
    <source>
        <dbReference type="ARBA" id="ARBA00023235"/>
    </source>
</evidence>
<reference evidence="15 16" key="2">
    <citation type="journal article" date="2010" name="Stand. Genomic Sci.">
        <title>Complete genome sequence of Sebaldella termitidis type strain (NCTC 11300).</title>
        <authorList>
            <person name="Harmon-Smith M."/>
            <person name="Celia L."/>
            <person name="Chertkov O."/>
            <person name="Lapidus A."/>
            <person name="Copeland A."/>
            <person name="Glavina Del Rio T."/>
            <person name="Nolan M."/>
            <person name="Lucas S."/>
            <person name="Tice H."/>
            <person name="Cheng J.F."/>
            <person name="Han C."/>
            <person name="Detter J.C."/>
            <person name="Bruce D."/>
            <person name="Goodwin L."/>
            <person name="Pitluck S."/>
            <person name="Pati A."/>
            <person name="Liolios K."/>
            <person name="Ivanova N."/>
            <person name="Mavromatis K."/>
            <person name="Mikhailova N."/>
            <person name="Chen A."/>
            <person name="Palaniappan K."/>
            <person name="Land M."/>
            <person name="Hauser L."/>
            <person name="Chang Y.J."/>
            <person name="Jeffries C.D."/>
            <person name="Brettin T."/>
            <person name="Goker M."/>
            <person name="Beck B."/>
            <person name="Bristow J."/>
            <person name="Eisen J.A."/>
            <person name="Markowitz V."/>
            <person name="Hugenholtz P."/>
            <person name="Kyrpides N.C."/>
            <person name="Klenk H.P."/>
            <person name="Chen F."/>
        </authorList>
    </citation>
    <scope>NUCLEOTIDE SEQUENCE [LARGE SCALE GENOMIC DNA]</scope>
    <source>
        <strain evidence="16">ATCC 33386 / NCTC 11300</strain>
    </source>
</reference>
<dbReference type="Gene3D" id="3.10.50.40">
    <property type="match status" value="1"/>
</dbReference>
<sequence>MYEIKKLEGSKYEVKITREKEEIGEMRKEAIKTLKKNVKMDGFRQGHVPDSVIEKNYEGNIKEEIANKVIEAEYPGILEKEGIKPIDYLKIKDFNVDDDKLELIGEIQVMPEIKLGEYKGIEAEKTAPEITDEILEKELERLRETNGKLKEIEDAEPAAFDDVVNIDFEGFVDGEAFAGGKAEGFDLKLGSKSFIDNFEDQITGHKKGEDIEVNVTFPEEYHSADLAGKPAMFKVKVNSIKRLEKPELNDEFAKDQNFENVDELKAKTKERLENSEKAKADNEFQSKVLEQIVANAELDIPEVLIEREIDQRLRQFDSQLRMQGMDLGKYVEMTGQSIESMRAPLKEDAAKAVRADLVISEISKKESIAAEADEVEKKIEEVAAMYGMEKAQLVNEAKRAGNYNNFVNSIKYDLIARKTIEFLMKEAKEK</sequence>
<dbReference type="GO" id="GO:0005737">
    <property type="term" value="C:cytoplasm"/>
    <property type="evidence" value="ECO:0007669"/>
    <property type="project" value="UniProtKB-SubCell"/>
</dbReference>
<gene>
    <name evidence="11" type="primary">tig</name>
    <name evidence="15" type="ordered locus">Sterm_2313</name>
</gene>
<dbReference type="GO" id="GO:0043022">
    <property type="term" value="F:ribosome binding"/>
    <property type="evidence" value="ECO:0007669"/>
    <property type="project" value="TreeGrafter"/>
</dbReference>
<dbReference type="RefSeq" id="WP_012861761.1">
    <property type="nucleotide sequence ID" value="NC_013517.1"/>
</dbReference>
<dbReference type="EC" id="5.2.1.8" evidence="3 11"/>
<evidence type="ECO:0000256" key="6">
    <source>
        <dbReference type="ARBA" id="ARBA00023110"/>
    </source>
</evidence>
<name>D1AL24_SEBTE</name>
<dbReference type="GO" id="GO:0051083">
    <property type="term" value="P:'de novo' cotranslational protein folding"/>
    <property type="evidence" value="ECO:0007669"/>
    <property type="project" value="TreeGrafter"/>
</dbReference>
<keyword evidence="9 11" id="KW-0131">Cell cycle</keyword>
<dbReference type="Pfam" id="PF05697">
    <property type="entry name" value="Trigger_N"/>
    <property type="match status" value="1"/>
</dbReference>
<dbReference type="InterPro" id="IPR036611">
    <property type="entry name" value="Trigger_fac_ribosome-bd_sf"/>
</dbReference>
<comment type="similarity">
    <text evidence="2 11 13">Belongs to the FKBP-type PPIase family. Tig subfamily.</text>
</comment>
<comment type="catalytic activity">
    <reaction evidence="1 11 12">
        <text>[protein]-peptidylproline (omega=180) = [protein]-peptidylproline (omega=0)</text>
        <dbReference type="Rhea" id="RHEA:16237"/>
        <dbReference type="Rhea" id="RHEA-COMP:10747"/>
        <dbReference type="Rhea" id="RHEA-COMP:10748"/>
        <dbReference type="ChEBI" id="CHEBI:83833"/>
        <dbReference type="ChEBI" id="CHEBI:83834"/>
        <dbReference type="EC" id="5.2.1.8"/>
    </reaction>
</comment>
<comment type="subcellular location">
    <subcellularLocation>
        <location evidence="11">Cytoplasm</location>
    </subcellularLocation>
    <text evidence="11">About half TF is bound to the ribosome near the polypeptide exit tunnel while the other half is free in the cytoplasm.</text>
</comment>
<dbReference type="InterPro" id="IPR027304">
    <property type="entry name" value="Trigger_fact/SurA_dom_sf"/>
</dbReference>
<proteinExistence type="inferred from homology"/>